<dbReference type="SUPFAM" id="SSF81345">
    <property type="entry name" value="ABC transporter involved in vitamin B12 uptake, BtuC"/>
    <property type="match status" value="1"/>
</dbReference>
<feature type="transmembrane region" description="Helical" evidence="7">
    <location>
        <begin position="62"/>
        <end position="78"/>
    </location>
</feature>
<dbReference type="GO" id="GO:0043190">
    <property type="term" value="C:ATP-binding cassette (ABC) transporter complex"/>
    <property type="evidence" value="ECO:0007669"/>
    <property type="project" value="InterPro"/>
</dbReference>
<proteinExistence type="inferred from homology"/>
<dbReference type="GO" id="GO:0055085">
    <property type="term" value="P:transmembrane transport"/>
    <property type="evidence" value="ECO:0007669"/>
    <property type="project" value="InterPro"/>
</dbReference>
<feature type="transmembrane region" description="Helical" evidence="7">
    <location>
        <begin position="167"/>
        <end position="185"/>
    </location>
</feature>
<evidence type="ECO:0000256" key="1">
    <source>
        <dbReference type="ARBA" id="ARBA00004141"/>
    </source>
</evidence>
<accession>A0A081BH58</accession>
<comment type="subcellular location">
    <subcellularLocation>
        <location evidence="6">Cell membrane</location>
        <topology evidence="6">Multi-pass membrane protein</topology>
    </subcellularLocation>
    <subcellularLocation>
        <location evidence="1">Membrane</location>
        <topology evidence="1">Multi-pass membrane protein</topology>
    </subcellularLocation>
</comment>
<comment type="caution">
    <text evidence="8">The sequence shown here is derived from an EMBL/GenBank/DDBJ whole genome shotgun (WGS) entry which is preliminary data.</text>
</comment>
<gene>
    <name evidence="8" type="ORF">LOSG293_050460</name>
</gene>
<sequence length="265" mass="28605">MFRFEFMQNAFLAGTIIAILCGVIGVFVIARNMSFLTHTLSEIGFAGASFGVFMSWPPLNGMILFTTISSIIVGQLSVKQERRENVISAISALFIGLGILFLSLSNKNASYATNILFGSVIGIGQSDVIQISALSVVVLAVIFVIYRYLKFDSFDPIGAQVRGVNKTLLSIVFLILLAFSVSVAAQIVGSLLIFILLTIPAAVAKYFARTVGGMMTLAVGIALFGVWVGLYLSYLTNLPVSFFIATIEAALYLVALASKRWLKTE</sequence>
<dbReference type="Gene3D" id="1.10.3470.10">
    <property type="entry name" value="ABC transporter involved in vitamin B12 uptake, BtuC"/>
    <property type="match status" value="1"/>
</dbReference>
<evidence type="ECO:0000256" key="5">
    <source>
        <dbReference type="ARBA" id="ARBA00023136"/>
    </source>
</evidence>
<evidence type="ECO:0000313" key="8">
    <source>
        <dbReference type="EMBL" id="GAK47376.1"/>
    </source>
</evidence>
<evidence type="ECO:0000256" key="4">
    <source>
        <dbReference type="ARBA" id="ARBA00022989"/>
    </source>
</evidence>
<dbReference type="RefSeq" id="WP_034526578.1">
    <property type="nucleotide sequence ID" value="NZ_BBAZ01000005.1"/>
</dbReference>
<dbReference type="Pfam" id="PF00950">
    <property type="entry name" value="ABC-3"/>
    <property type="match status" value="1"/>
</dbReference>
<keyword evidence="5 7" id="KW-0472">Membrane</keyword>
<feature type="transmembrane region" description="Helical" evidence="7">
    <location>
        <begin position="6"/>
        <end position="28"/>
    </location>
</feature>
<dbReference type="InterPro" id="IPR037294">
    <property type="entry name" value="ABC_BtuC-like"/>
</dbReference>
<dbReference type="eggNOG" id="COG1108">
    <property type="taxonomic scope" value="Bacteria"/>
</dbReference>
<evidence type="ECO:0000256" key="2">
    <source>
        <dbReference type="ARBA" id="ARBA00008034"/>
    </source>
</evidence>
<name>A0A081BH58_9LACO</name>
<keyword evidence="3 6" id="KW-0812">Transmembrane</keyword>
<feature type="transmembrane region" description="Helical" evidence="7">
    <location>
        <begin position="85"/>
        <end position="104"/>
    </location>
</feature>
<evidence type="ECO:0000313" key="9">
    <source>
        <dbReference type="Proteomes" id="UP000028700"/>
    </source>
</evidence>
<protein>
    <submittedName>
        <fullName evidence="8">Zinc/manganese transport system permease protein</fullName>
    </submittedName>
</protein>
<dbReference type="OrthoDB" id="9798540at2"/>
<evidence type="ECO:0000256" key="7">
    <source>
        <dbReference type="SAM" id="Phobius"/>
    </source>
</evidence>
<dbReference type="PANTHER" id="PTHR30477:SF13">
    <property type="entry name" value="IRON TRANSPORT SYSTEM MEMBRANE PROTEIN HI_0360-RELATED"/>
    <property type="match status" value="1"/>
</dbReference>
<feature type="transmembrane region" description="Helical" evidence="7">
    <location>
        <begin position="215"/>
        <end position="234"/>
    </location>
</feature>
<dbReference type="STRING" id="1291743.LOSG293_050460"/>
<organism evidence="8 9">
    <name type="scientific">Secundilactobacillus oryzae JCM 18671</name>
    <dbReference type="NCBI Taxonomy" id="1291743"/>
    <lineage>
        <taxon>Bacteria</taxon>
        <taxon>Bacillati</taxon>
        <taxon>Bacillota</taxon>
        <taxon>Bacilli</taxon>
        <taxon>Lactobacillales</taxon>
        <taxon>Lactobacillaceae</taxon>
        <taxon>Secundilactobacillus</taxon>
    </lineage>
</organism>
<dbReference type="InterPro" id="IPR001626">
    <property type="entry name" value="ABC_TroCD"/>
</dbReference>
<dbReference type="AlphaFoldDB" id="A0A081BH58"/>
<dbReference type="Proteomes" id="UP000028700">
    <property type="component" value="Unassembled WGS sequence"/>
</dbReference>
<dbReference type="PANTHER" id="PTHR30477">
    <property type="entry name" value="ABC-TRANSPORTER METAL-BINDING PROTEIN"/>
    <property type="match status" value="1"/>
</dbReference>
<keyword evidence="9" id="KW-1185">Reference proteome</keyword>
<feature type="transmembrane region" description="Helical" evidence="7">
    <location>
        <begin position="128"/>
        <end position="146"/>
    </location>
</feature>
<keyword evidence="4 7" id="KW-1133">Transmembrane helix</keyword>
<dbReference type="EMBL" id="BBJM01000005">
    <property type="protein sequence ID" value="GAK47376.1"/>
    <property type="molecule type" value="Genomic_DNA"/>
</dbReference>
<reference evidence="8" key="1">
    <citation type="journal article" date="2014" name="Genome Announc.">
        <title>Draft Genome Sequence of Lactobacillus oryzae Strain SG293T.</title>
        <authorList>
            <person name="Tanizawa Y."/>
            <person name="Fujisawa T."/>
            <person name="Mochizuki T."/>
            <person name="Kaminuma E."/>
            <person name="Nakamura Y."/>
            <person name="Tohno M."/>
        </authorList>
    </citation>
    <scope>NUCLEOTIDE SEQUENCE [LARGE SCALE GENOMIC DNA]</scope>
    <source>
        <strain evidence="8">SG293</strain>
    </source>
</reference>
<feature type="transmembrane region" description="Helical" evidence="7">
    <location>
        <begin position="240"/>
        <end position="258"/>
    </location>
</feature>
<keyword evidence="6" id="KW-0813">Transport</keyword>
<dbReference type="PRINTS" id="PR00173">
    <property type="entry name" value="EDTRNSPORT"/>
</dbReference>
<evidence type="ECO:0000256" key="3">
    <source>
        <dbReference type="ARBA" id="ARBA00022692"/>
    </source>
</evidence>
<evidence type="ECO:0000256" key="6">
    <source>
        <dbReference type="RuleBase" id="RU003943"/>
    </source>
</evidence>
<dbReference type="GO" id="GO:0010043">
    <property type="term" value="P:response to zinc ion"/>
    <property type="evidence" value="ECO:0007669"/>
    <property type="project" value="TreeGrafter"/>
</dbReference>
<comment type="similarity">
    <text evidence="2 6">Belongs to the ABC-3 integral membrane protein family.</text>
</comment>